<dbReference type="RefSeq" id="XP_001708555.1">
    <property type="nucleotide sequence ID" value="XM_001708503.1"/>
</dbReference>
<sequence>MQLQHLRRRLQTLIGTKKSLPDVLEILELLYVELNASATFLTRRDMANFLYICREALGWGPAAIAKVSLVLDLLVSTDTYLLGQILTRAPHVPATFRKGWLPSPGAASDTPHSVGRHCKKYSTAQVAKSLRHDKLSRADCTAQPAAQNQLGRIFQNADCVKAMCRLYKRFFNQISAAAGLPTDESIDFFKGVSLCFIDFLKPIVFILLRNSSHLNWFTSLLTPILSYLVGTDLSTLHSAGVHFFVLVSEVMFCILSPTQPFSERYININFEHSHLLSSRTALSRELLSTINNLSVFKELLIPSHFNATLDTTANAGHSAPSKAAAAFHLTVTDPDTVTNLDILHLIKFYTLQKEIPIVTSITSKYSLHHALFIYSWCSKLLTAINKSKDFASVAEFLLLLRLLEYYAEIPIIVIAYLLEIITPAFFKLLSMNLMQELALPLTACLVSLNTFLTQFITQRQNTSTYAELLAFMRNKTMLLILKFSVQMTTWSGNNCFHILCAFHELLPTAELLMRTSPRTLDGESVRLESATLVTYSLTTLQNYISGLILFLRDASPSELRSFFADVHLGKLIDELLWPVHFFEQTLLPAIASSLATLILKLIKAIPRIFKDLTLATEMSSSAAHANTLFWQYAQLIDTFFHNLFLSPVSFFRVTLRYAEACSSKRLDTMELIRAISSIKVVQYIFTESFIKDLFFVLLTETCYLNKAYSLLRLYKLHSYCEKERSQLGSISSHTGATILLQNIMKEDEYGLGYYVLELVIRPMTMIIRFAALESFLSVLTQALYTNLYLHAEQSLANRAATEDFMFRLLIAFRPTTAETSSFIDYYKVLNARGLLEALLRISQHCIFGDSYIGTIQSLSSVVPKRHECTPINITEMEASLIYDILTLLFYNVIFPSPVHPVLLRRCIMSLVDYCSDHIFLYSHMAAVFATREQSILNILIELPAMAIATFPPIEVLLQRPEYFKEDDTIHLSRAKFHGNVESTIVQYIHSDLMAILRVCAAEHDAKALYKNFKWQTFKYLRGLTEFSNYLSMNRFSTLELTIYCYVNIPFIGHNSRLSSMVNFIRLAPYCLLSDNLSFRSYVLRILAGEGVSLVGDASFYKSRNSIQIQNSLDMLIYPHSLAARGIYYTRIDFSFRKSVSLFLSNHASASVLVETALMHILVILEYYISEHAIFAEDMALATTALVNIENQAPGGASSMKKTTKVGPLIRARPYRHRLDDLLLPLTRDLHESSSADADVYSGVLGCYPSFVDFLRKKLHDCSFTNLTLSTFQMLPTTSFELANFSMSAEHPVQYSDMYVSGRHILSPIAFGELSLLIKGRLGVYGEQLLNRFWANVPRALDPRSCAESDGTHTHTYKMYTSVPSFVLQAQNASFPQYKHYYTEDELSTIPFTQLKVSIKRAVYHYAVFFSRQPIFFHQFSEKVRADKDFVAFNVLILLEHAWRLLGINLTDFPTATSSGKVWEMQIDDLLLIVNHPKGLCAMQYSAEGISHIASLHYILLSLILQSISLPWPVRESEKTIVNGKSLMIYIISAATAQHNYDVLNVFLLMMLGKCEHSDHVVSDNMRQLMLVIIQDIFLKLDTISTPDLSAQSHVCPYGGCFVIGLQACLFLEHVVRHWAGSQFPMLHICKFLLTLMDLVGRLKHHIIIRTSLALGLLSFSREILSAISHSTSSHDLIPMTAFALISITKTLKQAAHVCAPIYGSYEFSNSVPLHPVLKNRVTVLLYEDAKSFYRLLDWLKQPPTFYNRVLFSAFSETILPKILGSCADGVFNVRGELAKMASLTESTFLEIGLKFLNSQEVFSAIRAGTYKQAQEHLIYALNVTCDVACSARASLLDLGSQRFYAVIYTAIKSTGGHAQQCFSNLCAFVRGMHYDAVFSHGAKLELADRMHAIRLCSLLQRSAINFIFQLIAGLSQCIASVDTASPDGLSSFLCSLKEHLTVACLRGILAFADETRYARYFASFGYHSISKEQANRYFSVVPTSFNVSLSDRQIFYVPVVGVSWTTVELKYLYYELRIAAECIASGLAGVNMDAIAPLIQRTLEPVIAYYADCHYPSPLFFKLGEVFVRYFNYMSLPFLSALLSPDKLRLLFLTEETLYTELTTNKLFPYAYLIQYALLTKFTCSNWVKQGCTSNILLINNTIKSCIYSFDRMLYALLSKGDTYQDSTGNTFSISNVITQDLLTACRNAIDTLLVIDRYELDSLNQPRLRMKAHFYIYNPPIFSSRRYTPTGMLSLLMMDAYDSASPLPQHNVEACSLEQVEECLMPSFPDSHVNLTFAFTTLRSRLLPALCISYGRYLEYIKHLFTAVFSLLDRIDITIGTGQQDEQQRVASISATLLKLVSIALHIGERTATNPQDFSCLSTTSARFDAETERALIESTCNCIVQFLPEKIAKLRAMAARLFNSSIRIGARAFCVLNPDFYVPQYKLHTAAFLLASETRISTSDRLELRQLALDGVYLSTLRTMFPRLAESNLSKLSFEAADITDEASAKDFFFIHLSSYIVGLGRAHNFVGIYNLLEKYFFPLLYAGLEKGWLSFDSYVAIVKHYRQILKDFTYDLTGLHMGQMVRFLGPLALAMESFKPLLYMAILMVTQPQDLLIDSLSRLLLFELSMEEVARLDDLCLKVIKQCHWYNYVSIPGQSSTLDLPITVTQYFLAFSLTSLLEVRYSEDIKIGFWRAVLPFLRLFPIVRGYRCCHDPAHYSSAIALMNSYVIMIVSQMSVLRRSRFVFCGRIINYMTSLSNALATTSEESLFDDEDTVLLLQTSSELIFTISTFILGLDLNVVNGSSNHHDALKACITLESDSETDKEVIGLINERKQKHIFAIYKRLLPALADDSILQAALSSIINLIAICYVHILCTSNFMFSQTFDTVSKALEPYLTGLIFVLLKIIAVCPKVGNSEETLYQESNNVMNSITEELEWAQLHKELTVSVKHRAFSIHTESPLKHGLKHYSSGSKGSKSRGSRHQADVLVISHEFLGDILVGLYKLLTPRDVLPNMTGSMAIKHDAHLVVYILTSSIDTRMENIQFREHKSSNEQLRPPKQSTLPDSSKRILPVCIRTTDLSELAIELIVHSGRVAEYKWFLLSILAHTKSSGTEFLLQRTSFLQRLCFALSFDRSFRFEYSARELTLSYRKDIVEECYYYLAKLSSCLFTLHRFIIALSSELRSVYATDWCLEIPSANYDIHPGAPAFYSLDLAASYSGKNIDRTDTLSMLRITLVRYVHAYRYYSNLLKPVILHLHSSYDPKQVSTLSLVLRFSFILLNDIASAPIVKCSVAFMSTNIYNTFFLGHTNIIHALEDLLGLAIVAFTTDRDRRDVSDGAVLKIPSSVLSYIKAFLAQLLEHYKSADRPNSDSAISPSVFMSLYTSLFSESRDIDMRKIDQISWNTLALPQEYLHAYNRYTSMMSSSSDHNKAVLEARVFIFLIHFNLVNQLLRSLEPFSFTIVISTLLFLRMLIYFNSFINFTLTNFNYFKTFFLGEFKDRINELVQFLIHLLNKNVGHYIAVLEPTPAVLFSAIDNEIVILQRECNKLWHLLSPGGYFLESNFFIANLTYHASDFSRYFVDALCKRILWNIVCETVSWYEDESNAAQRDLLHASVKEKLVAFVKFLKQREQLLAQTESECYSHILRDLRLIYLSLENNYVDPTMPLHKDTAQQYILPAAFLYDITSSAPGEIPEDGVIKILFSQVLPQQPLNLLRQRSDAFLLLSLFMRLAARPIDGLAEFCRVVTMYTSSFAILSSFAAETYHDFMTSLLNSTPDRHAWSLDLANEKRDLSRYNCNCHPSILISSQSRMGVQRLYQKLLNYLPTLRNLDSFLFTRNSFYRLVLGLIVEFGHFPCEPDTVISITESFCRHIPQQSNTSMGGLIRNFSKTLGFTSFIPTHAEPTVSGIGAGLPHIGNTAGNKYGFGLIWMFYEFLLKQWKAGPPIEYESCQARAPSTIISRRFYTDLRQNVRVVLELYNIVTDLLSTSAGDGSLPPNNLFQAPIDTAKYFVFSAQSTDGFYDNLTLTCDLQKITHIYLELLAISMQLYDRILFLPRLHDKVSTYKAKMLSGIPKYNEPIIKFEANTLTSIERIFAGRKDTHSIIRKKLEAYMVSADKLYMVREKLQSKETASIIPTSDDIAEIRSVEKGVTDVYREYIEALKKDKKEQLDMLMSYNYLIPRYFHVFNMAINDDPTTLQGICPELFEDFKEQLALRNGPAFSLPHVSEYSLGDIELLRKNLYATVTALFKILHIGVDCFSNQKYCVFNLSGLNKALTWELLLKRTAHASIKLLNDKELRLGWLLPFRLGTPPAPNLLGKQYIYLGTGSWRLSRINVFQAVQPTHPSVYRPNLLYLQSSLGIQKLYYKVFQRLSPVDMFSMQFLKHTGQYREAAAISILYLNHFVNENPEEASEYMVIYLSELRNLYYNPFRTYLQQLSEDKYTQLLSFWINETYYSVSHIQPRIANRETPYNSSPILSHASRMDPRYNMTEARFAYNGHLVAERNMEFLNIPRYIVNYFLNTHGTYVLSYFMSALRQVFSFNSNTHASARFIWDKAILDFHQNIKAIRQKFERAVEVVMASRRFKRDNPQHQDTDKLTDFFNYLNEVLKSSEFNTNAQQSNSLESYSSGQIMASTPVPHINSLCILANLFPGPSEELFGLHLPITVLSSSILSYTQEAFSSFSNASDAVNDAMLYSSPYLDDDKIIQPSILSTLTDSIFLFAYLYPKEAIEFVLKSTILKRSFCTHRSLSNYQFRALPYAININAADFAHLSPIVGFQIATYVPTGCMPGLQGMALTYRLDDLVSGSGKYEQYCKSALDLRASTLHQAFLTDNQVGLASAVTDSKLRSILSCNLDANADQSALKSAVSCDAMLTNLTVESQIYLLYFALTNPLDNAALIRRLLLSIRDMLISERVFLDANITSLLYQYADLSDIYSTLLYSITAIKRAYKQVIDKELLSQGQSLQQAIQSRKRTTDRFYRNFIHLPIVSLLSSFRTRHKDIYLAGPREISTWATCRLMVIISYTKVFSAPYQYLDDLYDESIDAQVRAIARSYSACLWDSLRSNFAITRPHTLNSIIEHALLLGMPAAARVANKKEVNWNEMQKLSNNLPYIAETVRCIRSQIFSLMKSGKFFNHKAVMSEDLKTSAQATSFLADNIKIDDNYAALNECLMYLENPTFLNDYIKTQKHLLEEIRTSLSHMRILVERSEMPFPSTVSESTSMALKSLGAGSNNPGAKDLPRYWQANTDLFLHHIDSFIKHTPAYPSSNSTHLGPVASADSSHLSDPQHSVLSPASLAHLWDLLVSFFVSCINSISNINEAADIETLNQLYESIHIEHVIPSKGVQGDDSTIKRRTTMLRYYRNILESRFCESRDRAALGTFNSMLNFILMPPSVFYMECGPAIANLYDGLSSSSVFSVFLKPQYGQWSMLDSILLYTLITSVMHIHPHHIAYNYRRIFCTISFYPRISRHNSVARLGFLTGLLINMYSDCDRQYPVLLKDGNYTAFPSYHVSPRLFVELTFILGIDILKVRNYLIKSSPIQDDTHQASISLLRQIKYWEILLVLLCEADAYTKEITYLDSSYRFDVLSALSELAKRQPLLRKIAPNSMQYKTDHDGLSLWLYLLHVRGNSSEARASKTSTEDVENIDQLLSLQQIFIGKITQLVSYDVQEKRKKVVYDILLALILEVELCVRNACSSRSVGERSAADKALSMLLGFGFLLFVFAYSIYRISTTLENESISLIAAFDGISAGTAPWYYSITKKLHSHLVAHNYEIFLGKNKTFLVSYKNLISEKFQARQQLIECIDRIINMQAQNGGSSDVVFKFFETYVHDYMCYLRDLVVQRNLESTEFWGIPSINTRRFRASQVVDASLGCHNPQAGATTSPLLTDIIGGFFYDDGLLYAENSISSATHFDIDSFSGVLPTPDPSFAMPAYNNRTDHISSGVGNSLTDNVLSYLIHTSSYCKRPIGPIILFISGLPIVKLSMSNVSYRFGGTVDYLVLEIPNNPYIIDCLSVLMPYAVPLRMGLYKDASNIVNGAINPSSHVIFWEKYINISRNVHVYHCKQTTYVDKFAGCSAATFQYNYRKLFGVRKAVSIGIAQRLILHELFNLPKMQLAEEAYDFSTGEVISFAPLSTPDMYGDTSAFKELCLRSIIIKSLATGQSVQDLHRCSPHTEHFDTQLTSHPRATIGQSLVHTLSLQILMAYCPLAISRAVRHMLLDSKSRYPQAVAQNVARTISVQNATTHISRTWTDEIEMQLLVNGLVEEYEGLQRDNVARAAMLLTSTVSSLDSRIPVSKVCVDSNDYTHINDVSELTVNESLTQPSLEYVAYCIDAGIDEGS</sequence>
<dbReference type="VEuPathDB" id="GiardiaDB:GL50803_39938"/>
<name>A8B9T1_GIAIC</name>
<evidence type="ECO:0000313" key="2">
    <source>
        <dbReference type="Proteomes" id="UP000001548"/>
    </source>
</evidence>
<proteinExistence type="predicted"/>
<dbReference type="HOGENOM" id="CLU_222978_0_0_1"/>
<keyword evidence="2" id="KW-1185">Reference proteome</keyword>
<evidence type="ECO:0000313" key="1">
    <source>
        <dbReference type="EMBL" id="KAE8306069.1"/>
    </source>
</evidence>
<dbReference type="GeneID" id="5701470"/>
<protein>
    <submittedName>
        <fullName evidence="1">Uncharacterized protein</fullName>
    </submittedName>
</protein>
<accession>A8B9T1</accession>
<comment type="caution">
    <text evidence="1">The sequence shown here is derived from an EMBL/GenBank/DDBJ whole genome shotgun (WGS) entry which is preliminary data.</text>
</comment>
<dbReference type="Proteomes" id="UP000001548">
    <property type="component" value="Unassembled WGS sequence"/>
</dbReference>
<reference evidence="1 2" key="1">
    <citation type="journal article" date="2007" name="Science">
        <title>Genomic minimalism in the early diverging intestinal parasite Giardia lamblia.</title>
        <authorList>
            <person name="Morrison H.G."/>
            <person name="McArthur A.G."/>
            <person name="Gillin F.D."/>
            <person name="Aley S.B."/>
            <person name="Adam R.D."/>
            <person name="Olsen G.J."/>
            <person name="Best A.A."/>
            <person name="Cande W.Z."/>
            <person name="Chen F."/>
            <person name="Cipriano M.J."/>
            <person name="Davids B.J."/>
            <person name="Dawson S.C."/>
            <person name="Elmendorf H.G."/>
            <person name="Hehl A.B."/>
            <person name="Holder M.E."/>
            <person name="Huse S.M."/>
            <person name="Kim U.U."/>
            <person name="Lasek-Nesselquist E."/>
            <person name="Manning G."/>
            <person name="Nigam A."/>
            <person name="Nixon J.E."/>
            <person name="Palm D."/>
            <person name="Passamaneck N.E."/>
            <person name="Prabhu A."/>
            <person name="Reich C.I."/>
            <person name="Reiner D.S."/>
            <person name="Samuelson J."/>
            <person name="Svard S.G."/>
            <person name="Sogin M.L."/>
        </authorList>
    </citation>
    <scope>NUCLEOTIDE SEQUENCE [LARGE SCALE GENOMIC DNA]</scope>
    <source>
        <strain evidence="1 2">WB C6</strain>
    </source>
</reference>
<dbReference type="KEGG" id="gla:GL50803_0039938"/>
<dbReference type="EMBL" id="AACB03000001">
    <property type="protein sequence ID" value="KAE8306069.1"/>
    <property type="molecule type" value="Genomic_DNA"/>
</dbReference>
<gene>
    <name evidence="1" type="ORF">GL50803_0039938</name>
</gene>
<organism evidence="1 2">
    <name type="scientific">Giardia intestinalis (strain ATCC 50803 / WB clone C6)</name>
    <name type="common">Giardia lamblia</name>
    <dbReference type="NCBI Taxonomy" id="184922"/>
    <lineage>
        <taxon>Eukaryota</taxon>
        <taxon>Metamonada</taxon>
        <taxon>Diplomonadida</taxon>
        <taxon>Hexamitidae</taxon>
        <taxon>Giardiinae</taxon>
        <taxon>Giardia</taxon>
    </lineage>
</organism>
<dbReference type="OMA" id="DYTHIND"/>